<organism evidence="2 3">
    <name type="scientific">Qipengyuania mesophila</name>
    <dbReference type="NCBI Taxonomy" id="2867246"/>
    <lineage>
        <taxon>Bacteria</taxon>
        <taxon>Pseudomonadati</taxon>
        <taxon>Pseudomonadota</taxon>
        <taxon>Alphaproteobacteria</taxon>
        <taxon>Sphingomonadales</taxon>
        <taxon>Erythrobacteraceae</taxon>
        <taxon>Qipengyuania</taxon>
    </lineage>
</organism>
<keyword evidence="1" id="KW-1133">Transmembrane helix</keyword>
<accession>A0ABS7JUW8</accession>
<evidence type="ECO:0000313" key="3">
    <source>
        <dbReference type="Proteomes" id="UP000782554"/>
    </source>
</evidence>
<feature type="transmembrane region" description="Helical" evidence="1">
    <location>
        <begin position="262"/>
        <end position="280"/>
    </location>
</feature>
<feature type="transmembrane region" description="Helical" evidence="1">
    <location>
        <begin position="287"/>
        <end position="307"/>
    </location>
</feature>
<comment type="caution">
    <text evidence="2">The sequence shown here is derived from an EMBL/GenBank/DDBJ whole genome shotgun (WGS) entry which is preliminary data.</text>
</comment>
<feature type="transmembrane region" description="Helical" evidence="1">
    <location>
        <begin position="20"/>
        <end position="39"/>
    </location>
</feature>
<reference evidence="2 3" key="1">
    <citation type="submission" date="2021-08" db="EMBL/GenBank/DDBJ databases">
        <title>Comparative Genomics Analysis of the Genus Qipengyuania Reveals Extensive Genetic Diversity and Metabolic Versatility, Including the Description of Fifteen Novel Species.</title>
        <authorList>
            <person name="Liu Y."/>
        </authorList>
    </citation>
    <scope>NUCLEOTIDE SEQUENCE [LARGE SCALE GENOMIC DNA]</scope>
    <source>
        <strain evidence="2 3">YG27</strain>
    </source>
</reference>
<evidence type="ECO:0000256" key="1">
    <source>
        <dbReference type="SAM" id="Phobius"/>
    </source>
</evidence>
<keyword evidence="3" id="KW-1185">Reference proteome</keyword>
<evidence type="ECO:0000313" key="2">
    <source>
        <dbReference type="EMBL" id="MBX7501363.1"/>
    </source>
</evidence>
<feature type="transmembrane region" description="Helical" evidence="1">
    <location>
        <begin position="373"/>
        <end position="406"/>
    </location>
</feature>
<feature type="transmembrane region" description="Helical" evidence="1">
    <location>
        <begin position="343"/>
        <end position="361"/>
    </location>
</feature>
<feature type="transmembrane region" description="Helical" evidence="1">
    <location>
        <begin position="108"/>
        <end position="131"/>
    </location>
</feature>
<feature type="transmembrane region" description="Helical" evidence="1">
    <location>
        <begin position="228"/>
        <end position="250"/>
    </location>
</feature>
<evidence type="ECO:0008006" key="4">
    <source>
        <dbReference type="Google" id="ProtNLM"/>
    </source>
</evidence>
<gene>
    <name evidence="2" type="ORF">K3181_07910</name>
</gene>
<feature type="transmembrane region" description="Helical" evidence="1">
    <location>
        <begin position="188"/>
        <end position="216"/>
    </location>
</feature>
<dbReference type="Proteomes" id="UP000782554">
    <property type="component" value="Unassembled WGS sequence"/>
</dbReference>
<name>A0ABS7JUW8_9SPHN</name>
<dbReference type="EMBL" id="JAIGNU010000001">
    <property type="protein sequence ID" value="MBX7501363.1"/>
    <property type="molecule type" value="Genomic_DNA"/>
</dbReference>
<dbReference type="RefSeq" id="WP_221602451.1">
    <property type="nucleotide sequence ID" value="NZ_JAIGNU010000001.1"/>
</dbReference>
<keyword evidence="1" id="KW-0812">Transmembrane</keyword>
<feature type="transmembrane region" description="Helical" evidence="1">
    <location>
        <begin position="426"/>
        <end position="445"/>
    </location>
</feature>
<proteinExistence type="predicted"/>
<sequence>MIVERRRSGWSAPLVLRTTLAWALVAALLLITHWAGIAARRFPDPDDALRLVELRDLIGGQGWFDLTQHRLDAPHGGVPMHWSRLVDIPLLLVVGTLTPLVGAASAEFAALVAVPLLTLYCAMLLAARLVWRMVDLEAATLAALVMALSAPLLFQFAPLRIDHHGWQVVCALAAANALATRSAARGGVMLGLALAVWLTISLEGLPLALAFCGIAALRWLRDPKEGPLLVRTLQVLAFASLALFAATRGIGDLAPHCDTLSPPLLTVLCWSALGVTLLAAQRLPLSWLLGGFAMTAAGGAGILLIGAPQCTAGSFAAADPLVRQLWLSGLLEGMPVWRQQPAFVLQLLVLPLFGLGAAWRLQLRSHDWLRRFWFDYLLLLLAALAITCLVARAGAIAAALAAVPLGWQLREWLAALRGPSSVPRRSLAVTAILLAFVPTLPLLAWGDARHPEAPLSPVGQVQTRASACQVSTAAPAIASLPRGEIAAPLDIAPALLVDTPHSLVASGHHRGSTGMRFMLDLFAADPERAHAMLIARGTRYLALCPGLAEIRLAAKRMPGGLAARLQRGERFDWLEPVDTGGPLLFWRIRPD</sequence>
<protein>
    <recommendedName>
        <fullName evidence="4">AcrB/AcrD/AcrF family protein</fullName>
    </recommendedName>
</protein>
<keyword evidence="1" id="KW-0472">Membrane</keyword>
<feature type="transmembrane region" description="Helical" evidence="1">
    <location>
        <begin position="138"/>
        <end position="157"/>
    </location>
</feature>